<evidence type="ECO:0000313" key="2">
    <source>
        <dbReference type="EMBL" id="MBW98033.1"/>
    </source>
</evidence>
<feature type="region of interest" description="Disordered" evidence="1">
    <location>
        <begin position="1"/>
        <end position="25"/>
    </location>
</feature>
<feature type="compositionally biased region" description="Basic residues" evidence="1">
    <location>
        <begin position="1"/>
        <end position="20"/>
    </location>
</feature>
<dbReference type="EMBL" id="GGEC01017550">
    <property type="protein sequence ID" value="MBW98033.1"/>
    <property type="molecule type" value="Transcribed_RNA"/>
</dbReference>
<evidence type="ECO:0000256" key="1">
    <source>
        <dbReference type="SAM" id="MobiDB-lite"/>
    </source>
</evidence>
<protein>
    <submittedName>
        <fullName evidence="2">Uncharacterized protein</fullName>
    </submittedName>
</protein>
<dbReference type="AlphaFoldDB" id="A0A2P2JX12"/>
<sequence length="92" mass="10787">MILNKVSKKKTKTSKNHPQGRFHERFSQSIDFIKNSDIQRKKKYQKIQKFKNLKKNEIITKKKRTRASLLANQKLEILRKEGTNSAATIGCQ</sequence>
<organism evidence="2">
    <name type="scientific">Rhizophora mucronata</name>
    <name type="common">Asiatic mangrove</name>
    <dbReference type="NCBI Taxonomy" id="61149"/>
    <lineage>
        <taxon>Eukaryota</taxon>
        <taxon>Viridiplantae</taxon>
        <taxon>Streptophyta</taxon>
        <taxon>Embryophyta</taxon>
        <taxon>Tracheophyta</taxon>
        <taxon>Spermatophyta</taxon>
        <taxon>Magnoliopsida</taxon>
        <taxon>eudicotyledons</taxon>
        <taxon>Gunneridae</taxon>
        <taxon>Pentapetalae</taxon>
        <taxon>rosids</taxon>
        <taxon>fabids</taxon>
        <taxon>Malpighiales</taxon>
        <taxon>Rhizophoraceae</taxon>
        <taxon>Rhizophora</taxon>
    </lineage>
</organism>
<name>A0A2P2JX12_RHIMU</name>
<accession>A0A2P2JX12</accession>
<proteinExistence type="predicted"/>
<reference evidence="2" key="1">
    <citation type="submission" date="2018-02" db="EMBL/GenBank/DDBJ databases">
        <title>Rhizophora mucronata_Transcriptome.</title>
        <authorList>
            <person name="Meera S.P."/>
            <person name="Sreeshan A."/>
            <person name="Augustine A."/>
        </authorList>
    </citation>
    <scope>NUCLEOTIDE SEQUENCE</scope>
    <source>
        <tissue evidence="2">Leaf</tissue>
    </source>
</reference>